<evidence type="ECO:0000313" key="2">
    <source>
        <dbReference type="EMBL" id="CAB4346815.1"/>
    </source>
</evidence>
<dbReference type="CDD" id="cd07726">
    <property type="entry name" value="ST1585-like_MBL-fold"/>
    <property type="match status" value="1"/>
</dbReference>
<dbReference type="InterPro" id="IPR050855">
    <property type="entry name" value="NDM-1-like"/>
</dbReference>
<dbReference type="InterPro" id="IPR036866">
    <property type="entry name" value="RibonucZ/Hydroxyglut_hydro"/>
</dbReference>
<evidence type="ECO:0000259" key="1">
    <source>
        <dbReference type="SMART" id="SM00849"/>
    </source>
</evidence>
<protein>
    <submittedName>
        <fullName evidence="2">Unannotated protein</fullName>
    </submittedName>
</protein>
<dbReference type="AlphaFoldDB" id="A0A6J5ZXK5"/>
<reference evidence="2" key="1">
    <citation type="submission" date="2020-05" db="EMBL/GenBank/DDBJ databases">
        <authorList>
            <person name="Chiriac C."/>
            <person name="Salcher M."/>
            <person name="Ghai R."/>
            <person name="Kavagutti S V."/>
        </authorList>
    </citation>
    <scope>NUCLEOTIDE SEQUENCE</scope>
</reference>
<dbReference type="InterPro" id="IPR001279">
    <property type="entry name" value="Metallo-B-lactamas"/>
</dbReference>
<dbReference type="PANTHER" id="PTHR42951">
    <property type="entry name" value="METALLO-BETA-LACTAMASE DOMAIN-CONTAINING"/>
    <property type="match status" value="1"/>
</dbReference>
<name>A0A6J5ZXK5_9ZZZZ</name>
<dbReference type="EMBL" id="CAESAN010000152">
    <property type="protein sequence ID" value="CAB4346815.1"/>
    <property type="molecule type" value="Genomic_DNA"/>
</dbReference>
<proteinExistence type="predicted"/>
<dbReference type="Gene3D" id="3.60.15.10">
    <property type="entry name" value="Ribonuclease Z/Hydroxyacylglutathione hydrolase-like"/>
    <property type="match status" value="1"/>
</dbReference>
<dbReference type="SMART" id="SM00849">
    <property type="entry name" value="Lactamase_B"/>
    <property type="match status" value="1"/>
</dbReference>
<sequence length="278" mass="30571">MSELEAIDVQHLGREESICCFRQGDVIIDPGPEVSSARVIDALGDEAPRAILLTHIHLDHAGAAGALMERWPQTELWVHERGARHIVDPSKLIASATRLYGERMDELWGEIVPVPQERVKVLTGGEVIGDFRVIYTPGHASHHVSYVHEPTGTAFAGDVCGVRRLGAPVMAPTPPPDIDLEAWEGSLKLIEEVGPQRLAVTHFGIHEDVEGHIAQLRENLVRVEEWAREVPDAPAFAERMRDWLVGSSGQKAADAYFAVMPPEDGYAGLERALMQRGD</sequence>
<accession>A0A6J5ZXK5</accession>
<gene>
    <name evidence="2" type="ORF">UFOPK3547_01485</name>
</gene>
<dbReference type="PANTHER" id="PTHR42951:SF22">
    <property type="entry name" value="METALLO BETA-LACTAMASE SUPERFAMILY LIPOPROTEIN"/>
    <property type="match status" value="1"/>
</dbReference>
<feature type="domain" description="Metallo-beta-lactamase" evidence="1">
    <location>
        <begin position="17"/>
        <end position="202"/>
    </location>
</feature>
<organism evidence="2">
    <name type="scientific">freshwater metagenome</name>
    <dbReference type="NCBI Taxonomy" id="449393"/>
    <lineage>
        <taxon>unclassified sequences</taxon>
        <taxon>metagenomes</taxon>
        <taxon>ecological metagenomes</taxon>
    </lineage>
</organism>
<dbReference type="InterPro" id="IPR037482">
    <property type="entry name" value="ST1585_MBL-fold"/>
</dbReference>
<dbReference type="SUPFAM" id="SSF56281">
    <property type="entry name" value="Metallo-hydrolase/oxidoreductase"/>
    <property type="match status" value="1"/>
</dbReference>
<dbReference type="Pfam" id="PF00753">
    <property type="entry name" value="Lactamase_B"/>
    <property type="match status" value="1"/>
</dbReference>